<dbReference type="GO" id="GO:0006310">
    <property type="term" value="P:DNA recombination"/>
    <property type="evidence" value="ECO:0007669"/>
    <property type="project" value="UniProtKB-UniRule"/>
</dbReference>
<dbReference type="EMBL" id="FUYN01000001">
    <property type="protein sequence ID" value="SKB27295.1"/>
    <property type="molecule type" value="Genomic_DNA"/>
</dbReference>
<dbReference type="SUPFAM" id="SSF57863">
    <property type="entry name" value="ArfGap/RecO-like zinc finger"/>
    <property type="match status" value="1"/>
</dbReference>
<comment type="similarity">
    <text evidence="1 7">Belongs to the RecO family.</text>
</comment>
<evidence type="ECO:0000259" key="8">
    <source>
        <dbReference type="Pfam" id="PF11967"/>
    </source>
</evidence>
<dbReference type="Pfam" id="PF11967">
    <property type="entry name" value="RecO_N"/>
    <property type="match status" value="1"/>
</dbReference>
<dbReference type="InterPro" id="IPR012340">
    <property type="entry name" value="NA-bd_OB-fold"/>
</dbReference>
<evidence type="ECO:0000313" key="10">
    <source>
        <dbReference type="Proteomes" id="UP000243406"/>
    </source>
</evidence>
<proteinExistence type="inferred from homology"/>
<comment type="function">
    <text evidence="7">Involved in DNA repair and RecF pathway recombination.</text>
</comment>
<evidence type="ECO:0000256" key="2">
    <source>
        <dbReference type="ARBA" id="ARBA00021310"/>
    </source>
</evidence>
<dbReference type="Proteomes" id="UP000243406">
    <property type="component" value="Unassembled WGS sequence"/>
</dbReference>
<keyword evidence="5 7" id="KW-0234">DNA repair</keyword>
<keyword evidence="4 7" id="KW-0233">DNA recombination</keyword>
<feature type="domain" description="DNA replication/recombination mediator RecO N-terminal" evidence="8">
    <location>
        <begin position="1"/>
        <end position="78"/>
    </location>
</feature>
<gene>
    <name evidence="7" type="primary">recO</name>
    <name evidence="9" type="ORF">SAMN02745120_0497</name>
</gene>
<organism evidence="9 10">
    <name type="scientific">Acetoanaerobium noterae</name>
    <dbReference type="NCBI Taxonomy" id="745369"/>
    <lineage>
        <taxon>Bacteria</taxon>
        <taxon>Bacillati</taxon>
        <taxon>Bacillota</taxon>
        <taxon>Clostridia</taxon>
        <taxon>Peptostreptococcales</taxon>
        <taxon>Filifactoraceae</taxon>
        <taxon>Acetoanaerobium</taxon>
    </lineage>
</organism>
<dbReference type="InterPro" id="IPR042242">
    <property type="entry name" value="RecO_C"/>
</dbReference>
<evidence type="ECO:0000256" key="6">
    <source>
        <dbReference type="ARBA" id="ARBA00033409"/>
    </source>
</evidence>
<accession>A0A1T4ZXG6</accession>
<protein>
    <recommendedName>
        <fullName evidence="2 7">DNA repair protein RecO</fullName>
    </recommendedName>
    <alternativeName>
        <fullName evidence="6 7">Recombination protein O</fullName>
    </alternativeName>
</protein>
<dbReference type="HAMAP" id="MF_00201">
    <property type="entry name" value="RecO"/>
    <property type="match status" value="1"/>
</dbReference>
<dbReference type="AlphaFoldDB" id="A0A1T4ZXG6"/>
<dbReference type="PANTHER" id="PTHR33991:SF1">
    <property type="entry name" value="DNA REPAIR PROTEIN RECO"/>
    <property type="match status" value="1"/>
</dbReference>
<dbReference type="PANTHER" id="PTHR33991">
    <property type="entry name" value="DNA REPAIR PROTEIN RECO"/>
    <property type="match status" value="1"/>
</dbReference>
<name>A0A1T4ZXG6_9FIRM</name>
<dbReference type="InterPro" id="IPR003717">
    <property type="entry name" value="RecO"/>
</dbReference>
<dbReference type="InterPro" id="IPR022572">
    <property type="entry name" value="DNA_rep/recomb_RecO_N"/>
</dbReference>
<dbReference type="Gene3D" id="1.20.1440.120">
    <property type="entry name" value="Recombination protein O, C-terminal domain"/>
    <property type="match status" value="1"/>
</dbReference>
<keyword evidence="3 7" id="KW-0227">DNA damage</keyword>
<dbReference type="Gene3D" id="2.40.50.140">
    <property type="entry name" value="Nucleic acid-binding proteins"/>
    <property type="match status" value="1"/>
</dbReference>
<sequence>MQIETEGIVVKTVKYGEADTILTIVSQKLGKITVFTKASKRVKSPLMSASQIFAYSNFVLTHQSGSYRLQRVELIKNYYKISTDLDKFFYASYFMELSEKLMIEHQTNIKLFNLLKDTLDILLELDTQKLELMRIIYELKILECSGFKPEVLKCANCGIIQLERSRYFSIIEGGIICKDCSSKVKPLMEFDKTTIRFVEYVYSNDMSLAVNAKVSKIILAELKRLLHHYIEEYLGTLNLKSINFIDNY</sequence>
<evidence type="ECO:0000256" key="5">
    <source>
        <dbReference type="ARBA" id="ARBA00023204"/>
    </source>
</evidence>
<dbReference type="RefSeq" id="WP_079588478.1">
    <property type="nucleotide sequence ID" value="NZ_FUYN01000001.1"/>
</dbReference>
<dbReference type="NCBIfam" id="TIGR00613">
    <property type="entry name" value="reco"/>
    <property type="match status" value="1"/>
</dbReference>
<dbReference type="GO" id="GO:0043590">
    <property type="term" value="C:bacterial nucleoid"/>
    <property type="evidence" value="ECO:0007669"/>
    <property type="project" value="TreeGrafter"/>
</dbReference>
<evidence type="ECO:0000256" key="1">
    <source>
        <dbReference type="ARBA" id="ARBA00007452"/>
    </source>
</evidence>
<dbReference type="SUPFAM" id="SSF50249">
    <property type="entry name" value="Nucleic acid-binding proteins"/>
    <property type="match status" value="1"/>
</dbReference>
<keyword evidence="10" id="KW-1185">Reference proteome</keyword>
<dbReference type="InterPro" id="IPR037278">
    <property type="entry name" value="ARFGAP/RecO"/>
</dbReference>
<evidence type="ECO:0000256" key="3">
    <source>
        <dbReference type="ARBA" id="ARBA00022763"/>
    </source>
</evidence>
<dbReference type="GO" id="GO:0006302">
    <property type="term" value="P:double-strand break repair"/>
    <property type="evidence" value="ECO:0007669"/>
    <property type="project" value="TreeGrafter"/>
</dbReference>
<evidence type="ECO:0000313" key="9">
    <source>
        <dbReference type="EMBL" id="SKB27295.1"/>
    </source>
</evidence>
<dbReference type="Pfam" id="PF02565">
    <property type="entry name" value="RecO_C"/>
    <property type="match status" value="1"/>
</dbReference>
<reference evidence="10" key="1">
    <citation type="submission" date="2017-02" db="EMBL/GenBank/DDBJ databases">
        <authorList>
            <person name="Varghese N."/>
            <person name="Submissions S."/>
        </authorList>
    </citation>
    <scope>NUCLEOTIDE SEQUENCE [LARGE SCALE GENOMIC DNA]</scope>
    <source>
        <strain evidence="10">ATCC 35199</strain>
    </source>
</reference>
<dbReference type="OrthoDB" id="9797083at2"/>
<evidence type="ECO:0000256" key="4">
    <source>
        <dbReference type="ARBA" id="ARBA00023172"/>
    </source>
</evidence>
<evidence type="ECO:0000256" key="7">
    <source>
        <dbReference type="HAMAP-Rule" id="MF_00201"/>
    </source>
</evidence>